<dbReference type="AlphaFoldDB" id="A0A2S6MWN1"/>
<evidence type="ECO:0000259" key="1">
    <source>
        <dbReference type="SMART" id="SM00867"/>
    </source>
</evidence>
<dbReference type="Pfam" id="PF04264">
    <property type="entry name" value="YceI"/>
    <property type="match status" value="1"/>
</dbReference>
<dbReference type="Gene3D" id="2.40.128.110">
    <property type="entry name" value="Lipid/polyisoprenoid-binding, YceI-like"/>
    <property type="match status" value="1"/>
</dbReference>
<evidence type="ECO:0000313" key="2">
    <source>
        <dbReference type="EMBL" id="PPQ26772.1"/>
    </source>
</evidence>
<organism evidence="2 3">
    <name type="scientific">Rhodopila globiformis</name>
    <name type="common">Rhodopseudomonas globiformis</name>
    <dbReference type="NCBI Taxonomy" id="1071"/>
    <lineage>
        <taxon>Bacteria</taxon>
        <taxon>Pseudomonadati</taxon>
        <taxon>Pseudomonadota</taxon>
        <taxon>Alphaproteobacteria</taxon>
        <taxon>Acetobacterales</taxon>
        <taxon>Acetobacteraceae</taxon>
        <taxon>Rhodopila</taxon>
    </lineage>
</organism>
<gene>
    <name evidence="2" type="ORF">CCS01_29000</name>
</gene>
<keyword evidence="3" id="KW-1185">Reference proteome</keyword>
<accession>A0A2S6MWN1</accession>
<evidence type="ECO:0000313" key="3">
    <source>
        <dbReference type="Proteomes" id="UP000239724"/>
    </source>
</evidence>
<protein>
    <recommendedName>
        <fullName evidence="1">Lipid/polyisoprenoid-binding YceI-like domain-containing protein</fullName>
    </recommendedName>
</protein>
<dbReference type="InterPro" id="IPR007372">
    <property type="entry name" value="Lipid/polyisoprenoid-bd_YceI"/>
</dbReference>
<dbReference type="EMBL" id="NHRY01000266">
    <property type="protein sequence ID" value="PPQ26772.1"/>
    <property type="molecule type" value="Genomic_DNA"/>
</dbReference>
<dbReference type="PANTHER" id="PTHR34406:SF1">
    <property type="entry name" value="PROTEIN YCEI"/>
    <property type="match status" value="1"/>
</dbReference>
<feature type="domain" description="Lipid/polyisoprenoid-binding YceI-like" evidence="1">
    <location>
        <begin position="42"/>
        <end position="191"/>
    </location>
</feature>
<dbReference type="RefSeq" id="WP_104522319.1">
    <property type="nucleotide sequence ID" value="NZ_NHRY01000266.1"/>
</dbReference>
<dbReference type="SUPFAM" id="SSF101874">
    <property type="entry name" value="YceI-like"/>
    <property type="match status" value="1"/>
</dbReference>
<proteinExistence type="predicted"/>
<dbReference type="PANTHER" id="PTHR34406">
    <property type="entry name" value="PROTEIN YCEI"/>
    <property type="match status" value="1"/>
</dbReference>
<dbReference type="SMART" id="SM00867">
    <property type="entry name" value="YceI"/>
    <property type="match status" value="1"/>
</dbReference>
<dbReference type="OrthoDB" id="9811006at2"/>
<comment type="caution">
    <text evidence="2">The sequence shown here is derived from an EMBL/GenBank/DDBJ whole genome shotgun (WGS) entry which is preliminary data.</text>
</comment>
<dbReference type="Proteomes" id="UP000239724">
    <property type="component" value="Unassembled WGS sequence"/>
</dbReference>
<name>A0A2S6MWN1_RHOGL</name>
<reference evidence="2 3" key="1">
    <citation type="journal article" date="2018" name="Arch. Microbiol.">
        <title>New insights into the metabolic potential of the phototrophic purple bacterium Rhodopila globiformis DSM 161(T) from its draft genome sequence and evidence for a vanadium-dependent nitrogenase.</title>
        <authorList>
            <person name="Imhoff J.F."/>
            <person name="Rahn T."/>
            <person name="Kunzel S."/>
            <person name="Neulinger S.C."/>
        </authorList>
    </citation>
    <scope>NUCLEOTIDE SEQUENCE [LARGE SCALE GENOMIC DNA]</scope>
    <source>
        <strain evidence="2 3">DSM 161</strain>
    </source>
</reference>
<sequence>MARRRPGKPRPEAADIPALFRRGMCCAILLLPLLLAPARAQQAVPLPPGSRITIRVYALGLIPMDGRFDRFHGWLRYDPANPKACQVSVEIEAASLQTSLSIARDTALGPQFMDVAQFPEMAFQGACQGDAVDGDLLLHGQTHPFSLTREPSRAGGTLVASGRLRRADWGITARRFTVGSTIRIRVEIPMNGSHT</sequence>
<dbReference type="InterPro" id="IPR036761">
    <property type="entry name" value="TTHA0802/YceI-like_sf"/>
</dbReference>